<evidence type="ECO:0000313" key="2">
    <source>
        <dbReference type="Proteomes" id="UP000031866"/>
    </source>
</evidence>
<dbReference type="KEGG" id="cbei:LF65_02242"/>
<protein>
    <submittedName>
        <fullName evidence="1">Uncharacterized protein</fullName>
    </submittedName>
</protein>
<evidence type="ECO:0000313" key="1">
    <source>
        <dbReference type="EMBL" id="AJG98828.1"/>
    </source>
</evidence>
<reference evidence="2" key="1">
    <citation type="submission" date="2014-12" db="EMBL/GenBank/DDBJ databases">
        <title>Genome sequence of Clostridium beijerinckii strain 59B.</title>
        <authorList>
            <person name="Little G.T."/>
            <person name="Minton N.P."/>
        </authorList>
    </citation>
    <scope>NUCLEOTIDE SEQUENCE [LARGE SCALE GENOMIC DNA]</scope>
    <source>
        <strain evidence="2">59B</strain>
    </source>
</reference>
<dbReference type="Proteomes" id="UP000031866">
    <property type="component" value="Chromosome"/>
</dbReference>
<dbReference type="AlphaFoldDB" id="A0A0B5QPM7"/>
<gene>
    <name evidence="1" type="ORF">LF65_02242</name>
</gene>
<dbReference type="EMBL" id="CP010086">
    <property type="protein sequence ID" value="AJG98828.1"/>
    <property type="molecule type" value="Genomic_DNA"/>
</dbReference>
<organism evidence="1 2">
    <name type="scientific">Clostridium beijerinckii</name>
    <name type="common">Clostridium MP</name>
    <dbReference type="NCBI Taxonomy" id="1520"/>
    <lineage>
        <taxon>Bacteria</taxon>
        <taxon>Bacillati</taxon>
        <taxon>Bacillota</taxon>
        <taxon>Clostridia</taxon>
        <taxon>Eubacteriales</taxon>
        <taxon>Clostridiaceae</taxon>
        <taxon>Clostridium</taxon>
    </lineage>
</organism>
<sequence length="90" mass="10623">MDNKFLDFKEQCFKKFLPETLEQISKEVKSKIKDANPDDFKDLSALEFQAYMITLVNNPTVFNSLMANVNLIENYHSWLTENYDLIPKKK</sequence>
<dbReference type="OrthoDB" id="9892937at2"/>
<name>A0A0B5QPM7_CLOBE</name>
<accession>A0A0B5QPM7</accession>
<proteinExistence type="predicted"/>
<dbReference type="RefSeq" id="WP_041896116.1">
    <property type="nucleotide sequence ID" value="NZ_CP010086.2"/>
</dbReference>